<dbReference type="InterPro" id="IPR052708">
    <property type="entry name" value="PxpC"/>
</dbReference>
<dbReference type="PATRIC" id="fig|1423760.3.peg.994"/>
<dbReference type="PANTHER" id="PTHR43309">
    <property type="entry name" value="5-OXOPROLINASE SUBUNIT C"/>
    <property type="match status" value="1"/>
</dbReference>
<dbReference type="Proteomes" id="UP000050816">
    <property type="component" value="Unassembled WGS sequence"/>
</dbReference>
<dbReference type="SUPFAM" id="SSF50891">
    <property type="entry name" value="Cyclophilin-like"/>
    <property type="match status" value="1"/>
</dbReference>
<dbReference type="InterPro" id="IPR003778">
    <property type="entry name" value="CT_A_B"/>
</dbReference>
<keyword evidence="3" id="KW-0067">ATP-binding</keyword>
<dbReference type="EMBL" id="AZFK01000088">
    <property type="protein sequence ID" value="KRL87648.1"/>
    <property type="molecule type" value="Genomic_DNA"/>
</dbReference>
<feature type="domain" description="Carboxyltransferase" evidence="4">
    <location>
        <begin position="25"/>
        <end position="306"/>
    </location>
</feature>
<proteinExistence type="predicted"/>
<evidence type="ECO:0000256" key="1">
    <source>
        <dbReference type="ARBA" id="ARBA00022741"/>
    </source>
</evidence>
<sequence length="338" mass="36390">MAYLQILKPGIQTTVQDAGRPQHQRDGFPESGSIDQGAARVANLLVGNAEQAAVLEFSLLGPTIEFSAPTFIALTGAEFATDLNGESLAANRCWQVQAGDVLTIGNATKGRVGYLAVAGGIQTQPVLGSRSTTMRLHLGGLNGQALAAGDLLPVKRQVVLPSYFHRHLPAERLPEQATPAEIRLLKGPQWDWFDEATQTALVDSEYEISNQADRMGYRLTGPKLTVPERSLLSTATVRGALQVPANGQPIVLLADRQTTGGYPIIAVVATVDLGYFAQCQPGQKVRFKLIGLPTAQTLLADVRQPLDELEQTVITGKYKPPYGISRVASQRIARLFED</sequence>
<dbReference type="PANTHER" id="PTHR43309:SF5">
    <property type="entry name" value="5-OXOPROLINASE SUBUNIT C"/>
    <property type="match status" value="1"/>
</dbReference>
<organism evidence="5 6">
    <name type="scientific">Limosilactobacillus ingluviei DSM 15946</name>
    <dbReference type="NCBI Taxonomy" id="1423760"/>
    <lineage>
        <taxon>Bacteria</taxon>
        <taxon>Bacillati</taxon>
        <taxon>Bacillota</taxon>
        <taxon>Bacilli</taxon>
        <taxon>Lactobacillales</taxon>
        <taxon>Lactobacillaceae</taxon>
        <taxon>Limosilactobacillus</taxon>
    </lineage>
</organism>
<protein>
    <recommendedName>
        <fullName evidence="4">Carboxyltransferase domain-containing protein</fullName>
    </recommendedName>
</protein>
<dbReference type="InterPro" id="IPR029000">
    <property type="entry name" value="Cyclophilin-like_dom_sf"/>
</dbReference>
<reference evidence="5 6" key="1">
    <citation type="journal article" date="2015" name="Genome Announc.">
        <title>Expanding the biotechnology potential of lactobacilli through comparative genomics of 213 strains and associated genera.</title>
        <authorList>
            <person name="Sun Z."/>
            <person name="Harris H.M."/>
            <person name="McCann A."/>
            <person name="Guo C."/>
            <person name="Argimon S."/>
            <person name="Zhang W."/>
            <person name="Yang X."/>
            <person name="Jeffery I.B."/>
            <person name="Cooney J.C."/>
            <person name="Kagawa T.F."/>
            <person name="Liu W."/>
            <person name="Song Y."/>
            <person name="Salvetti E."/>
            <person name="Wrobel A."/>
            <person name="Rasinkangas P."/>
            <person name="Parkhill J."/>
            <person name="Rea M.C."/>
            <person name="O'Sullivan O."/>
            <person name="Ritari J."/>
            <person name="Douillard F.P."/>
            <person name="Paul Ross R."/>
            <person name="Yang R."/>
            <person name="Briner A.E."/>
            <person name="Felis G.E."/>
            <person name="de Vos W.M."/>
            <person name="Barrangou R."/>
            <person name="Klaenhammer T.R."/>
            <person name="Caufield P.W."/>
            <person name="Cui Y."/>
            <person name="Zhang H."/>
            <person name="O'Toole P.W."/>
        </authorList>
    </citation>
    <scope>NUCLEOTIDE SEQUENCE [LARGE SCALE GENOMIC DNA]</scope>
    <source>
        <strain evidence="5 6">DSM 15946</strain>
    </source>
</reference>
<dbReference type="Gene3D" id="2.40.100.10">
    <property type="entry name" value="Cyclophilin-like"/>
    <property type="match status" value="1"/>
</dbReference>
<gene>
    <name evidence="5" type="ORF">FC43_GL000963</name>
</gene>
<keyword evidence="1" id="KW-0547">Nucleotide-binding</keyword>
<dbReference type="GO" id="GO:0005524">
    <property type="term" value="F:ATP binding"/>
    <property type="evidence" value="ECO:0007669"/>
    <property type="project" value="UniProtKB-KW"/>
</dbReference>
<dbReference type="AlphaFoldDB" id="A0A0R1U2V3"/>
<keyword evidence="2" id="KW-0378">Hydrolase</keyword>
<dbReference type="NCBIfam" id="TIGR00724">
    <property type="entry name" value="urea_amlyse_rel"/>
    <property type="match status" value="1"/>
</dbReference>
<name>A0A0R1U2V3_9LACO</name>
<evidence type="ECO:0000256" key="3">
    <source>
        <dbReference type="ARBA" id="ARBA00022840"/>
    </source>
</evidence>
<comment type="caution">
    <text evidence="5">The sequence shown here is derived from an EMBL/GenBank/DDBJ whole genome shotgun (WGS) entry which is preliminary data.</text>
</comment>
<accession>A0A0R1U2V3</accession>
<dbReference type="RefSeq" id="WP_056955617.1">
    <property type="nucleotide sequence ID" value="NZ_AZFK01000088.1"/>
</dbReference>
<evidence type="ECO:0000313" key="5">
    <source>
        <dbReference type="EMBL" id="KRL87648.1"/>
    </source>
</evidence>
<dbReference type="Pfam" id="PF02626">
    <property type="entry name" value="CT_A_B"/>
    <property type="match status" value="1"/>
</dbReference>
<dbReference type="SMART" id="SM00797">
    <property type="entry name" value="AHS2"/>
    <property type="match status" value="1"/>
</dbReference>
<evidence type="ECO:0000259" key="4">
    <source>
        <dbReference type="SMART" id="SM00797"/>
    </source>
</evidence>
<dbReference type="GO" id="GO:0016787">
    <property type="term" value="F:hydrolase activity"/>
    <property type="evidence" value="ECO:0007669"/>
    <property type="project" value="UniProtKB-KW"/>
</dbReference>
<evidence type="ECO:0000256" key="2">
    <source>
        <dbReference type="ARBA" id="ARBA00022801"/>
    </source>
</evidence>
<evidence type="ECO:0000313" key="6">
    <source>
        <dbReference type="Proteomes" id="UP000050816"/>
    </source>
</evidence>